<feature type="region of interest" description="Disordered" evidence="1">
    <location>
        <begin position="290"/>
        <end position="337"/>
    </location>
</feature>
<feature type="compositionally biased region" description="Polar residues" evidence="1">
    <location>
        <begin position="2384"/>
        <end position="2393"/>
    </location>
</feature>
<keyword evidence="3" id="KW-1185">Reference proteome</keyword>
<feature type="non-terminal residue" evidence="2">
    <location>
        <position position="2445"/>
    </location>
</feature>
<feature type="compositionally biased region" description="Basic and acidic residues" evidence="1">
    <location>
        <begin position="1605"/>
        <end position="1614"/>
    </location>
</feature>
<feature type="compositionally biased region" description="Basic and acidic residues" evidence="1">
    <location>
        <begin position="308"/>
        <end position="337"/>
    </location>
</feature>
<dbReference type="InterPro" id="IPR027417">
    <property type="entry name" value="P-loop_NTPase"/>
</dbReference>
<dbReference type="PANTHER" id="PTHR45733:SF10">
    <property type="entry name" value="FORMIN-LIKE PROTEIN 15A-RELATED"/>
    <property type="match status" value="1"/>
</dbReference>
<feature type="compositionally biased region" description="Low complexity" evidence="1">
    <location>
        <begin position="1398"/>
        <end position="1408"/>
    </location>
</feature>
<proteinExistence type="predicted"/>
<feature type="compositionally biased region" description="Basic and acidic residues" evidence="1">
    <location>
        <begin position="1354"/>
        <end position="1377"/>
    </location>
</feature>
<dbReference type="InterPro" id="IPR051144">
    <property type="entry name" value="Formin_homology_domain"/>
</dbReference>
<feature type="compositionally biased region" description="Basic and acidic residues" evidence="1">
    <location>
        <begin position="290"/>
        <end position="299"/>
    </location>
</feature>
<reference evidence="2 3" key="1">
    <citation type="submission" date="2024-05" db="EMBL/GenBank/DDBJ databases">
        <authorList>
            <person name="Wallberg A."/>
        </authorList>
    </citation>
    <scope>NUCLEOTIDE SEQUENCE [LARGE SCALE GENOMIC DNA]</scope>
</reference>
<feature type="compositionally biased region" description="Basic residues" evidence="1">
    <location>
        <begin position="1576"/>
        <end position="1585"/>
    </location>
</feature>
<evidence type="ECO:0000313" key="3">
    <source>
        <dbReference type="Proteomes" id="UP001497623"/>
    </source>
</evidence>
<evidence type="ECO:0000256" key="1">
    <source>
        <dbReference type="SAM" id="MobiDB-lite"/>
    </source>
</evidence>
<evidence type="ECO:0000313" key="2">
    <source>
        <dbReference type="EMBL" id="CAL4145019.1"/>
    </source>
</evidence>
<feature type="compositionally biased region" description="Acidic residues" evidence="1">
    <location>
        <begin position="634"/>
        <end position="648"/>
    </location>
</feature>
<feature type="compositionally biased region" description="Basic and acidic residues" evidence="1">
    <location>
        <begin position="673"/>
        <end position="685"/>
    </location>
</feature>
<feature type="region of interest" description="Disordered" evidence="1">
    <location>
        <begin position="2039"/>
        <end position="2114"/>
    </location>
</feature>
<dbReference type="PANTHER" id="PTHR45733">
    <property type="entry name" value="FORMIN-J"/>
    <property type="match status" value="1"/>
</dbReference>
<feature type="region of interest" description="Disordered" evidence="1">
    <location>
        <begin position="1086"/>
        <end position="1108"/>
    </location>
</feature>
<feature type="compositionally biased region" description="Basic and acidic residues" evidence="1">
    <location>
        <begin position="1318"/>
        <end position="1334"/>
    </location>
</feature>
<feature type="compositionally biased region" description="Polar residues" evidence="1">
    <location>
        <begin position="159"/>
        <end position="168"/>
    </location>
</feature>
<name>A0AAV2RUX7_MEGNR</name>
<feature type="compositionally biased region" description="Basic and acidic residues" evidence="1">
    <location>
        <begin position="1409"/>
        <end position="1423"/>
    </location>
</feature>
<feature type="region of interest" description="Disordered" evidence="1">
    <location>
        <begin position="1318"/>
        <end position="1470"/>
    </location>
</feature>
<feature type="region of interest" description="Disordered" evidence="1">
    <location>
        <begin position="2324"/>
        <end position="2445"/>
    </location>
</feature>
<dbReference type="EMBL" id="CAXKWB010034585">
    <property type="protein sequence ID" value="CAL4145019.1"/>
    <property type="molecule type" value="Genomic_DNA"/>
</dbReference>
<feature type="region of interest" description="Disordered" evidence="1">
    <location>
        <begin position="151"/>
        <end position="182"/>
    </location>
</feature>
<feature type="compositionally biased region" description="Basic and acidic residues" evidence="1">
    <location>
        <begin position="413"/>
        <end position="423"/>
    </location>
</feature>
<feature type="compositionally biased region" description="Polar residues" evidence="1">
    <location>
        <begin position="2056"/>
        <end position="2066"/>
    </location>
</feature>
<feature type="region of interest" description="Disordered" evidence="1">
    <location>
        <begin position="982"/>
        <end position="1042"/>
    </location>
</feature>
<feature type="region of interest" description="Disordered" evidence="1">
    <location>
        <begin position="1499"/>
        <end position="1614"/>
    </location>
</feature>
<dbReference type="Proteomes" id="UP001497623">
    <property type="component" value="Unassembled WGS sequence"/>
</dbReference>
<feature type="region of interest" description="Disordered" evidence="1">
    <location>
        <begin position="612"/>
        <end position="709"/>
    </location>
</feature>
<feature type="compositionally biased region" description="Polar residues" evidence="1">
    <location>
        <begin position="2408"/>
        <end position="2424"/>
    </location>
</feature>
<feature type="compositionally biased region" description="Basic and acidic residues" evidence="1">
    <location>
        <begin position="649"/>
        <end position="659"/>
    </location>
</feature>
<protein>
    <submittedName>
        <fullName evidence="2">Uncharacterized protein</fullName>
    </submittedName>
</protein>
<feature type="compositionally biased region" description="Low complexity" evidence="1">
    <location>
        <begin position="982"/>
        <end position="996"/>
    </location>
</feature>
<feature type="compositionally biased region" description="Basic and acidic residues" evidence="1">
    <location>
        <begin position="1388"/>
        <end position="1397"/>
    </location>
</feature>
<feature type="compositionally biased region" description="Basic and acidic residues" evidence="1">
    <location>
        <begin position="169"/>
        <end position="182"/>
    </location>
</feature>
<organism evidence="2 3">
    <name type="scientific">Meganyctiphanes norvegica</name>
    <name type="common">Northern krill</name>
    <name type="synonym">Thysanopoda norvegica</name>
    <dbReference type="NCBI Taxonomy" id="48144"/>
    <lineage>
        <taxon>Eukaryota</taxon>
        <taxon>Metazoa</taxon>
        <taxon>Ecdysozoa</taxon>
        <taxon>Arthropoda</taxon>
        <taxon>Crustacea</taxon>
        <taxon>Multicrustacea</taxon>
        <taxon>Malacostraca</taxon>
        <taxon>Eumalacostraca</taxon>
        <taxon>Eucarida</taxon>
        <taxon>Euphausiacea</taxon>
        <taxon>Euphausiidae</taxon>
        <taxon>Meganyctiphanes</taxon>
    </lineage>
</organism>
<sequence>MEVKEKTDVSKNTEVKSIFNKEYYVTKLRDAGGIKSRNVKGVIQMCLLKIPTLTVGLVLAARTIFPVHAVLKWIKLGLKMTPEFERQFTLFAQLAEYLKEHVEDDDIEEWKKIMDETKYTLPAEGDMGWAYIFQQVPELCLKVKEKSSKSHQRIEIKSKSTGNRNSDTSTEKENLSLKGKDNGNIKLTSDVKKINKDIEEDKDTGKLRNQDAKLGIDTRTTNIKDKRKEIYVKSQQAKNVLIPQGNDDQQRIENLSSTKEMGVDSLQSGNMRKNKLLKIPLQISAEKNEVRTSEKKTDKLIFSMQNERPAKDAISESLKESISESDEKSKKNERDQEFEAVFDIDALITEELDYDMISSPDVENEEEDDNVEGHKEAECEDNTFDEDVTPDIEYERISSPESENLMQIEDDNPENHNSEEVGGGEEFKEYLYSELEKSGLINTIKVRGISKKVLAKDKKSYLRVVLVLAAICHENFSDVDVTKWIDKTYGITNFRLKKAKMKRQLYMYHRLLNFLLHRVPKRLLGPWKSYMASVKYKSPVSSKEDWVNIFGKTPSLCRSMEVNELLGLNAYIYKNPYSKPIRSSIDVFQSLEHDRISSDDSDFEKDDISLTKSVKSSEETTSKRKDPKSALEVENIDSSEGSDLEDDSRDTTTKEKDEETLYTQMIDSPEDPNLLKEQEQHDGKMESVSPISSAVSTTNTSKSRISSKKTKKSYALIKPSSRTFRNIVILGKEKYANDFRQFDNNLNLTYHEANIKFDENDQVELKKLQAELKKNSHTMWIILTDFSTWSKTSNFCSNTFRENDCKESLSIYSATDLQSSEVCNKVVSFVSNVLTKLDKSSSIIVAPVTPQAVLCAPDDHLMLQDFHDILHFSQEAKEIPMCKETSVKHFNSFGEDYLKIVEQVMKKQNLPTQLVEEFVKKRLPVLDGMEDPLQCQSWPGENLSEWRTFMKTLLRWLSVSSGPGFDSSSCASPGLAGMSSNLSGVSSGSLSPTPTVAAASSRLDTPPSPISRTSTPLSGVSSCPLSPAGANDKSPGSISPKVSGASVVSPASVVSLCTSATASPARGVSPEPAQLSGKPPTGVKQITTLPTTNNINKQDLPSGTTRMPVHDRRTKCKMIINHYSKNLKVHHIMKLAEACGNVIGFQMIRGYTEEQPVEYSVDFANLYDLNNALDVLKDLKVLDTRLNVKLKYARGPVYKHDDNDKNIAHCRAKIDQLFKEMNLFPITKVISPVAGYKPDIQFGPIVNPSGPVPTSFYEGAPPANVYSSNDLINSVVPVASWDDKEADLARKATEFVAANEAKLFVAANEAKIAELSRSLSKDGRNTERDILDRGRQKKERRMKSPYTKKYGRLSSDHSERNYKSPERFRSRSQERLRSRSPKYGKISRSPDWEELNRRSPLGRRPSSPYRREDQLSRSPERARSRNTSWRGGHGSGSSPWEEDRLAPRRSKSPIWKDESSRASHESWKTHKTKNLAWEEKITVRIPNEKFRSRSPPWVEDKVYSRSPDRRLHSRVPERGGGRLEGEAEQRSRHSLSPEWINSPEERKRSRSRSPRWMGEISSRSPEWIDSPEHLSRFKSPKRKRSLSPEWRQSRGASPKYHKSKERHDVRKDPEQSYTEIEITHIDVDKALSNKIMLLLTPIIWQCGGVNVPDLRLRLKSKNREQAAGPSTPQRLIYKFKNKSTAIIVAKFLNDFRIPDLHLQVKALVDNIDKVHIDQEEKRAVITTLMHALRSNQSIFITHLQHVGARPGAFTNNIFTYKTKKCKDVNQRCKIFKSCVFYHSKADQRRDIRVIKYMDIDCKNGPDDCPQGEKCNKSHNKAESIFHPRRIHKNICQEWYAEKKCARSDVCISAHPESPEILFNDIWRDLFVSGLKQTYQYLVGAVQNMRFLKAGLPGIYILVVTPTMYVANWLAGAVMDLADDHQQEVAVVTEDCGDIGNAKIVVGTPGGVVGVVRSGRVEVSRTLAGLILDDASLLLTEHRTHIHTLAQILNVHYGATELDLNRVVVAEQIHQWEVDVLSILLNTTFVVLGEVVPESDIEPVPARDPPDGEGVVTKSQKLDSQTPRFKGAASLGSPISPTRPRDWSPIRKSIKAPSPPRWTDGDKSASSVFPRGQSQGFSVRSALTSLTTVANNIGVIGHSLKALLSRAEQCTNDSGILAVMRERDNATLLEMVKTKLDDQADSATGIQQAKLFKDAAVKTKLLMDQMSGGVVSHLKHKKYYGLDIDLIAMVTLGKDMPYIIKFIKNSLELEDVVADKKTISEIYETICERHQKMNSRIQDQSAGMQPTAGEIIKKLQMENISFGLPTSIVDQRISGPRTAQINNQQSEYPKNQSTNIYPSNWESRKNIQGNNEENYNRQSSYPSDKWPQKTQTQDRDDSIIHHNNPSYTNSQRHHPPPPPPPMAESQHSYSSHGPTAKSYPSSPFGECAPYPPPYSSDSQPAH</sequence>
<feature type="compositionally biased region" description="Basic and acidic residues" evidence="1">
    <location>
        <begin position="1454"/>
        <end position="1468"/>
    </location>
</feature>
<feature type="compositionally biased region" description="Polar residues" evidence="1">
    <location>
        <begin position="2324"/>
        <end position="2365"/>
    </location>
</feature>
<feature type="compositionally biased region" description="Acidic residues" evidence="1">
    <location>
        <begin position="378"/>
        <end position="392"/>
    </location>
</feature>
<feature type="compositionally biased region" description="Basic and acidic residues" evidence="1">
    <location>
        <begin position="1499"/>
        <end position="1531"/>
    </location>
</feature>
<gene>
    <name evidence="2" type="ORF">MNOR_LOCUS29597</name>
</gene>
<accession>A0AAV2RUX7</accession>
<comment type="caution">
    <text evidence="2">The sequence shown here is derived from an EMBL/GenBank/DDBJ whole genome shotgun (WGS) entry which is preliminary data.</text>
</comment>
<feature type="compositionally biased region" description="Polar residues" evidence="1">
    <location>
        <begin position="1086"/>
        <end position="1105"/>
    </location>
</feature>
<feature type="compositionally biased region" description="Basic and acidic residues" evidence="1">
    <location>
        <begin position="615"/>
        <end position="631"/>
    </location>
</feature>
<dbReference type="SUPFAM" id="SSF52540">
    <property type="entry name" value="P-loop containing nucleoside triphosphate hydrolases"/>
    <property type="match status" value="1"/>
</dbReference>
<feature type="region of interest" description="Disordered" evidence="1">
    <location>
        <begin position="361"/>
        <end position="423"/>
    </location>
</feature>